<evidence type="ECO:0000313" key="3">
    <source>
        <dbReference type="Proteomes" id="UP000235803"/>
    </source>
</evidence>
<protein>
    <recommendedName>
        <fullName evidence="4">YfhG lipoprotein</fullName>
    </recommendedName>
</protein>
<sequence length="182" mass="20490">MKTTKIFCAFFSALWLAGCELLPEQTHARPEEAAEALECHATVPTFDEEVCLLPDWIAFGLASQRGDSTWRNAKLETLEARLAGREIELSLARAVALAWGSERQWSQAADLYRDNLHEAPAKLQPLLRYWLNELEGRRSMSGQLARARGDVAAMKQENEQLAEKLEALTAIEQNINLRQQSP</sequence>
<accession>A0A2N7U6K8</accession>
<name>A0A2N7U6K8_9GAMM</name>
<gene>
    <name evidence="2" type="ORF">C1H69_06740</name>
</gene>
<keyword evidence="3" id="KW-1185">Reference proteome</keyword>
<evidence type="ECO:0000313" key="2">
    <source>
        <dbReference type="EMBL" id="PMR76070.1"/>
    </source>
</evidence>
<organism evidence="2 3">
    <name type="scientific">Billgrantia endophytica</name>
    <dbReference type="NCBI Taxonomy" id="2033802"/>
    <lineage>
        <taxon>Bacteria</taxon>
        <taxon>Pseudomonadati</taxon>
        <taxon>Pseudomonadota</taxon>
        <taxon>Gammaproteobacteria</taxon>
        <taxon>Oceanospirillales</taxon>
        <taxon>Halomonadaceae</taxon>
        <taxon>Billgrantia</taxon>
    </lineage>
</organism>
<keyword evidence="1" id="KW-0175">Coiled coil</keyword>
<comment type="caution">
    <text evidence="2">The sequence shown here is derived from an EMBL/GenBank/DDBJ whole genome shotgun (WGS) entry which is preliminary data.</text>
</comment>
<dbReference type="Proteomes" id="UP000235803">
    <property type="component" value="Unassembled WGS sequence"/>
</dbReference>
<reference evidence="2 3" key="1">
    <citation type="submission" date="2018-01" db="EMBL/GenBank/DDBJ databases">
        <title>Halomonas endophytica sp. nov., isolated from storage liquid in the stems of Populus euphratica.</title>
        <authorList>
            <person name="Chen C."/>
        </authorList>
    </citation>
    <scope>NUCLEOTIDE SEQUENCE [LARGE SCALE GENOMIC DNA]</scope>
    <source>
        <strain evidence="2 3">MC28</strain>
    </source>
</reference>
<dbReference type="OrthoDB" id="6172547at2"/>
<feature type="coiled-coil region" evidence="1">
    <location>
        <begin position="144"/>
        <end position="178"/>
    </location>
</feature>
<dbReference type="PROSITE" id="PS51257">
    <property type="entry name" value="PROKAR_LIPOPROTEIN"/>
    <property type="match status" value="1"/>
</dbReference>
<dbReference type="EMBL" id="PNRF01000013">
    <property type="protein sequence ID" value="PMR76070.1"/>
    <property type="molecule type" value="Genomic_DNA"/>
</dbReference>
<dbReference type="RefSeq" id="WP_102652643.1">
    <property type="nucleotide sequence ID" value="NZ_PNRF01000013.1"/>
</dbReference>
<evidence type="ECO:0000256" key="1">
    <source>
        <dbReference type="SAM" id="Coils"/>
    </source>
</evidence>
<dbReference type="AlphaFoldDB" id="A0A2N7U6K8"/>
<proteinExistence type="predicted"/>
<evidence type="ECO:0008006" key="4">
    <source>
        <dbReference type="Google" id="ProtNLM"/>
    </source>
</evidence>